<reference evidence="1 2" key="1">
    <citation type="submission" date="2024-02" db="EMBL/GenBank/DDBJ databases">
        <title>Complete sequences of two Paenibacillus sp. strains and one Lysinibacillus strain isolated from the environment on STAA medium highlight biotechnological potential.</title>
        <authorList>
            <person name="Attere S.A."/>
            <person name="Piche L.C."/>
            <person name="Intertaglia L."/>
            <person name="Lami R."/>
            <person name="Charette S.J."/>
            <person name="Vincent A.T."/>
        </authorList>
    </citation>
    <scope>NUCLEOTIDE SEQUENCE [LARGE SCALE GENOMIC DNA]</scope>
    <source>
        <strain evidence="1 2">Y5S-7</strain>
    </source>
</reference>
<dbReference type="RefSeq" id="WP_338709016.1">
    <property type="nucleotide sequence ID" value="NZ_CP145892.1"/>
</dbReference>
<gene>
    <name evidence="1" type="ORF">V6668_15985</name>
</gene>
<name>A0ABD8B1V1_PAEAM</name>
<evidence type="ECO:0000313" key="2">
    <source>
        <dbReference type="Proteomes" id="UP001364764"/>
    </source>
</evidence>
<accession>A0ABD8B1V1</accession>
<protein>
    <submittedName>
        <fullName evidence="1">Uncharacterized protein</fullName>
    </submittedName>
</protein>
<dbReference type="EMBL" id="CP145892">
    <property type="protein sequence ID" value="WWP23825.1"/>
    <property type="molecule type" value="Genomic_DNA"/>
</dbReference>
<dbReference type="PROSITE" id="PS51257">
    <property type="entry name" value="PROKAR_LIPOPROTEIN"/>
    <property type="match status" value="1"/>
</dbReference>
<dbReference type="Proteomes" id="UP001364764">
    <property type="component" value="Chromosome"/>
</dbReference>
<sequence length="50" mass="5786">MIFNRVTYCIQQAVTGCRHSSTNNNHFWIEQIDYIGKTKSKSLPDWNPAA</sequence>
<proteinExistence type="predicted"/>
<organism evidence="1 2">
    <name type="scientific">Paenibacillus amylolyticus</name>
    <dbReference type="NCBI Taxonomy" id="1451"/>
    <lineage>
        <taxon>Bacteria</taxon>
        <taxon>Bacillati</taxon>
        <taxon>Bacillota</taxon>
        <taxon>Bacilli</taxon>
        <taxon>Bacillales</taxon>
        <taxon>Paenibacillaceae</taxon>
        <taxon>Paenibacillus</taxon>
    </lineage>
</organism>
<dbReference type="AlphaFoldDB" id="A0ABD8B1V1"/>
<dbReference type="GeneID" id="93476996"/>
<evidence type="ECO:0000313" key="1">
    <source>
        <dbReference type="EMBL" id="WWP23825.1"/>
    </source>
</evidence>